<dbReference type="OrthoDB" id="9806925at2"/>
<keyword evidence="1" id="KW-0520">NAD</keyword>
<sequence length="253" mass="26374">MMDGRGAIPTIAAGSVPWLSVEQMREIDRMMMDDVGISLVRMMENAGRNLAQLARRLVGGDARGRSILVLAGPGGTGGGGLVAARHLAVAGARVTIALAAAPERFAPVPAEQLEIARRLSIPIHDRATRALGDPDLVVDALPGYSQRGDPYGEAAALIRWSSGRRLLALDVPSGLELASGRLRAPAVAAEATMTLAAAKTGLAEPDAAAAVGRLFLADISVPALAYERLGLRYETPFGAGPLLDVRGTGFDRR</sequence>
<dbReference type="Proteomes" id="UP000254134">
    <property type="component" value="Unassembled WGS sequence"/>
</dbReference>
<dbReference type="PROSITE" id="PS51385">
    <property type="entry name" value="YJEF_N"/>
    <property type="match status" value="1"/>
</dbReference>
<dbReference type="Pfam" id="PF03853">
    <property type="entry name" value="YjeF_N"/>
    <property type="match status" value="1"/>
</dbReference>
<keyword evidence="1" id="KW-0547">Nucleotide-binding</keyword>
<feature type="binding site" evidence="1">
    <location>
        <begin position="143"/>
        <end position="149"/>
    </location>
    <ligand>
        <name>(6S)-NADPHX</name>
        <dbReference type="ChEBI" id="CHEBI:64076"/>
    </ligand>
</feature>
<keyword evidence="1" id="KW-0413">Isomerase</keyword>
<comment type="similarity">
    <text evidence="1">Belongs to the NnrE/AIBP family.</text>
</comment>
<organism evidence="3 4">
    <name type="scientific">Gaiella occulta</name>
    <dbReference type="NCBI Taxonomy" id="1002870"/>
    <lineage>
        <taxon>Bacteria</taxon>
        <taxon>Bacillati</taxon>
        <taxon>Actinomycetota</taxon>
        <taxon>Thermoleophilia</taxon>
        <taxon>Gaiellales</taxon>
        <taxon>Gaiellaceae</taxon>
        <taxon>Gaiella</taxon>
    </lineage>
</organism>
<protein>
    <recommendedName>
        <fullName evidence="1">NAD(P)H-hydrate epimerase</fullName>
        <ecNumber evidence="1">5.1.99.6</ecNumber>
    </recommendedName>
    <alternativeName>
        <fullName evidence="1">NAD(P)HX epimerase</fullName>
    </alternativeName>
</protein>
<evidence type="ECO:0000256" key="1">
    <source>
        <dbReference type="HAMAP-Rule" id="MF_01966"/>
    </source>
</evidence>
<dbReference type="GO" id="GO:0033962">
    <property type="term" value="P:P-body assembly"/>
    <property type="evidence" value="ECO:0007669"/>
    <property type="project" value="TreeGrafter"/>
</dbReference>
<feature type="binding site" evidence="1">
    <location>
        <position position="173"/>
    </location>
    <ligand>
        <name>K(+)</name>
        <dbReference type="ChEBI" id="CHEBI:29103"/>
    </ligand>
</feature>
<keyword evidence="1" id="KW-0521">NADP</keyword>
<feature type="binding site" evidence="1">
    <location>
        <position position="139"/>
    </location>
    <ligand>
        <name>K(+)</name>
        <dbReference type="ChEBI" id="CHEBI:29103"/>
    </ligand>
</feature>
<proteinExistence type="inferred from homology"/>
<gene>
    <name evidence="1" type="primary">nnrE</name>
    <name evidence="3" type="ORF">Gocc_0640</name>
</gene>
<dbReference type="NCBIfam" id="TIGR00197">
    <property type="entry name" value="yjeF_nterm"/>
    <property type="match status" value="1"/>
</dbReference>
<dbReference type="GO" id="GO:0000932">
    <property type="term" value="C:P-body"/>
    <property type="evidence" value="ECO:0007669"/>
    <property type="project" value="TreeGrafter"/>
</dbReference>
<dbReference type="SUPFAM" id="SSF64153">
    <property type="entry name" value="YjeF N-terminal domain-like"/>
    <property type="match status" value="1"/>
</dbReference>
<comment type="caution">
    <text evidence="3">The sequence shown here is derived from an EMBL/GenBank/DDBJ whole genome shotgun (WGS) entry which is preliminary data.</text>
</comment>
<feature type="binding site" evidence="1">
    <location>
        <position position="170"/>
    </location>
    <ligand>
        <name>(6S)-NADPHX</name>
        <dbReference type="ChEBI" id="CHEBI:64076"/>
    </ligand>
</feature>
<comment type="function">
    <text evidence="1">Catalyzes the epimerization of the S- and R-forms of NAD(P)HX, a damaged form of NAD(P)H that is a result of enzymatic or heat-dependent hydration. This is a prerequisite for the S-specific NAD(P)H-hydrate dehydratase to allow the repair of both epimers of NAD(P)HX.</text>
</comment>
<dbReference type="GO" id="GO:0046872">
    <property type="term" value="F:metal ion binding"/>
    <property type="evidence" value="ECO:0007669"/>
    <property type="project" value="UniProtKB-KW"/>
</dbReference>
<dbReference type="GO" id="GO:0052856">
    <property type="term" value="F:NAD(P)HX epimerase activity"/>
    <property type="evidence" value="ECO:0007669"/>
    <property type="project" value="UniProtKB-UniRule"/>
</dbReference>
<keyword evidence="4" id="KW-1185">Reference proteome</keyword>
<dbReference type="EMBL" id="QQZY01000001">
    <property type="protein sequence ID" value="RDI76221.1"/>
    <property type="molecule type" value="Genomic_DNA"/>
</dbReference>
<feature type="domain" description="YjeF N-terminal" evidence="2">
    <location>
        <begin position="24"/>
        <end position="227"/>
    </location>
</feature>
<comment type="catalytic activity">
    <reaction evidence="1">
        <text>(6R)-NADHX = (6S)-NADHX</text>
        <dbReference type="Rhea" id="RHEA:32215"/>
        <dbReference type="ChEBI" id="CHEBI:64074"/>
        <dbReference type="ChEBI" id="CHEBI:64075"/>
        <dbReference type="EC" id="5.1.99.6"/>
    </reaction>
</comment>
<reference evidence="3 4" key="1">
    <citation type="submission" date="2018-07" db="EMBL/GenBank/DDBJ databases">
        <title>High-quality-draft genome sequence of Gaiella occulta.</title>
        <authorList>
            <person name="Severino R."/>
            <person name="Froufe H.J.C."/>
            <person name="Rainey F.A."/>
            <person name="Barroso C."/>
            <person name="Albuquerque L."/>
            <person name="Lobo-Da-Cunha A."/>
            <person name="Da Costa M.S."/>
            <person name="Egas C."/>
        </authorList>
    </citation>
    <scope>NUCLEOTIDE SEQUENCE [LARGE SCALE GENOMIC DNA]</scope>
    <source>
        <strain evidence="3 4">F2-233</strain>
    </source>
</reference>
<dbReference type="AlphaFoldDB" id="A0A7M2Z1P1"/>
<dbReference type="PANTHER" id="PTHR13612">
    <property type="entry name" value="ENHANCER OF MRNA-DECAPPING PROTEIN 3"/>
    <property type="match status" value="1"/>
</dbReference>
<dbReference type="InterPro" id="IPR036652">
    <property type="entry name" value="YjeF_N_dom_sf"/>
</dbReference>
<dbReference type="GO" id="GO:0031087">
    <property type="term" value="P:deadenylation-independent decapping of nuclear-transcribed mRNA"/>
    <property type="evidence" value="ECO:0007669"/>
    <property type="project" value="TreeGrafter"/>
</dbReference>
<name>A0A7M2Z1P1_9ACTN</name>
<dbReference type="Gene3D" id="3.40.50.10260">
    <property type="entry name" value="YjeF N-terminal domain"/>
    <property type="match status" value="1"/>
</dbReference>
<reference evidence="4" key="2">
    <citation type="journal article" date="2019" name="MicrobiologyOpen">
        <title>High-quality draft genome sequence of Gaiella occulta isolated from a 150 meter deep mineral water borehole and comparison with the genome sequences of other deep-branching lineages of the phylum Actinobacteria.</title>
        <authorList>
            <person name="Severino R."/>
            <person name="Froufe H.J.C."/>
            <person name="Barroso C."/>
            <person name="Albuquerque L."/>
            <person name="Lobo-da-Cunha A."/>
            <person name="da Costa M.S."/>
            <person name="Egas C."/>
        </authorList>
    </citation>
    <scope>NUCLEOTIDE SEQUENCE [LARGE SCALE GENOMIC DNA]</scope>
    <source>
        <strain evidence="4">F2-233</strain>
    </source>
</reference>
<dbReference type="GO" id="GO:0000166">
    <property type="term" value="F:nucleotide binding"/>
    <property type="evidence" value="ECO:0007669"/>
    <property type="project" value="UniProtKB-KW"/>
</dbReference>
<evidence type="ECO:0000313" key="4">
    <source>
        <dbReference type="Proteomes" id="UP000254134"/>
    </source>
</evidence>
<accession>A0A7M2Z1P1</accession>
<comment type="catalytic activity">
    <reaction evidence="1">
        <text>(6R)-NADPHX = (6S)-NADPHX</text>
        <dbReference type="Rhea" id="RHEA:32227"/>
        <dbReference type="ChEBI" id="CHEBI:64076"/>
        <dbReference type="ChEBI" id="CHEBI:64077"/>
        <dbReference type="EC" id="5.1.99.6"/>
    </reaction>
</comment>
<dbReference type="RefSeq" id="WP_114795049.1">
    <property type="nucleotide sequence ID" value="NZ_QQZY01000001.1"/>
</dbReference>
<evidence type="ECO:0000259" key="2">
    <source>
        <dbReference type="PROSITE" id="PS51385"/>
    </source>
</evidence>
<keyword evidence="1" id="KW-0630">Potassium</keyword>
<dbReference type="HAMAP" id="MF_01966">
    <property type="entry name" value="NADHX_epimerase"/>
    <property type="match status" value="1"/>
</dbReference>
<dbReference type="GO" id="GO:0003729">
    <property type="term" value="F:mRNA binding"/>
    <property type="evidence" value="ECO:0007669"/>
    <property type="project" value="TreeGrafter"/>
</dbReference>
<keyword evidence="1" id="KW-0479">Metal-binding</keyword>
<dbReference type="PANTHER" id="PTHR13612:SF0">
    <property type="entry name" value="ENHANCER OF MRNA-DECAPPING PROTEIN 3"/>
    <property type="match status" value="1"/>
</dbReference>
<dbReference type="EC" id="5.1.99.6" evidence="1"/>
<dbReference type="InterPro" id="IPR004443">
    <property type="entry name" value="YjeF_N_dom"/>
</dbReference>
<comment type="cofactor">
    <cofactor evidence="1">
        <name>K(+)</name>
        <dbReference type="ChEBI" id="CHEBI:29103"/>
    </cofactor>
    <text evidence="1">Binds 1 potassium ion per subunit.</text>
</comment>
<comment type="caution">
    <text evidence="1">Lacks conserved residue(s) required for the propagation of feature annotation.</text>
</comment>
<evidence type="ECO:0000313" key="3">
    <source>
        <dbReference type="EMBL" id="RDI76221.1"/>
    </source>
</evidence>